<keyword evidence="6" id="KW-0444">Lipid biosynthesis</keyword>
<keyword evidence="8 18" id="KW-0812">Transmembrane</keyword>
<reference evidence="19 20" key="1">
    <citation type="submission" date="2019-02" db="EMBL/GenBank/DDBJ databases">
        <title>Deep-cultivation of Planctomycetes and their phenomic and genomic characterization uncovers novel biology.</title>
        <authorList>
            <person name="Wiegand S."/>
            <person name="Jogler M."/>
            <person name="Boedeker C."/>
            <person name="Pinto D."/>
            <person name="Vollmers J."/>
            <person name="Rivas-Marin E."/>
            <person name="Kohn T."/>
            <person name="Peeters S.H."/>
            <person name="Heuer A."/>
            <person name="Rast P."/>
            <person name="Oberbeckmann S."/>
            <person name="Bunk B."/>
            <person name="Jeske O."/>
            <person name="Meyerdierks A."/>
            <person name="Storesund J.E."/>
            <person name="Kallscheuer N."/>
            <person name="Luecker S."/>
            <person name="Lage O.M."/>
            <person name="Pohl T."/>
            <person name="Merkel B.J."/>
            <person name="Hornburger P."/>
            <person name="Mueller R.-W."/>
            <person name="Bruemmer F."/>
            <person name="Labrenz M."/>
            <person name="Spormann A.M."/>
            <person name="Op Den Camp H."/>
            <person name="Overmann J."/>
            <person name="Amann R."/>
            <person name="Jetten M.S.M."/>
            <person name="Mascher T."/>
            <person name="Medema M.H."/>
            <person name="Devos D.P."/>
            <person name="Kaster A.-K."/>
            <person name="Ovreas L."/>
            <person name="Rohde M."/>
            <person name="Galperin M.Y."/>
            <person name="Jogler C."/>
        </authorList>
    </citation>
    <scope>NUCLEOTIDE SEQUENCE [LARGE SCALE GENOMIC DNA]</scope>
    <source>
        <strain evidence="19 20">Pla100</strain>
    </source>
</reference>
<dbReference type="InterPro" id="IPR050324">
    <property type="entry name" value="CDP-alcohol_PTase-I"/>
</dbReference>
<dbReference type="AlphaFoldDB" id="A0A5C5ZYR9"/>
<evidence type="ECO:0000256" key="8">
    <source>
        <dbReference type="ARBA" id="ARBA00022692"/>
    </source>
</evidence>
<comment type="similarity">
    <text evidence="3 16">Belongs to the CDP-alcohol phosphatidyltransferase class-I family.</text>
</comment>
<dbReference type="NCBIfam" id="TIGR00560">
    <property type="entry name" value="pgsA"/>
    <property type="match status" value="1"/>
</dbReference>
<dbReference type="PANTHER" id="PTHR14269">
    <property type="entry name" value="CDP-DIACYLGLYCEROL--GLYCEROL-3-PHOSPHATE 3-PHOSPHATIDYLTRANSFERASE-RELATED"/>
    <property type="match status" value="1"/>
</dbReference>
<dbReference type="GO" id="GO:0008444">
    <property type="term" value="F:CDP-diacylglycerol-glycerol-3-phosphate 3-phosphatidyltransferase activity"/>
    <property type="evidence" value="ECO:0007669"/>
    <property type="project" value="UniProtKB-UniRule"/>
</dbReference>
<gene>
    <name evidence="19" type="primary">pgsA</name>
    <name evidence="19" type="ORF">Pla100_47320</name>
</gene>
<evidence type="ECO:0000256" key="6">
    <source>
        <dbReference type="ARBA" id="ARBA00022516"/>
    </source>
</evidence>
<dbReference type="InterPro" id="IPR004570">
    <property type="entry name" value="Phosphatidylglycerol_P_synth"/>
</dbReference>
<feature type="transmembrane region" description="Helical" evidence="18">
    <location>
        <begin position="237"/>
        <end position="258"/>
    </location>
</feature>
<evidence type="ECO:0000256" key="15">
    <source>
        <dbReference type="NCBIfam" id="TIGR00560"/>
    </source>
</evidence>
<feature type="transmembrane region" description="Helical" evidence="18">
    <location>
        <begin position="208"/>
        <end position="225"/>
    </location>
</feature>
<evidence type="ECO:0000256" key="13">
    <source>
        <dbReference type="ARBA" id="ARBA00023264"/>
    </source>
</evidence>
<dbReference type="InterPro" id="IPR000462">
    <property type="entry name" value="CDP-OH_P_trans"/>
</dbReference>
<dbReference type="Gene3D" id="1.20.120.1760">
    <property type="match status" value="1"/>
</dbReference>
<comment type="caution">
    <text evidence="19">The sequence shown here is derived from an EMBL/GenBank/DDBJ whole genome shotgun (WGS) entry which is preliminary data.</text>
</comment>
<evidence type="ECO:0000256" key="3">
    <source>
        <dbReference type="ARBA" id="ARBA00010441"/>
    </source>
</evidence>
<comment type="catalytic activity">
    <reaction evidence="14">
        <text>a CDP-1,2-diacyl-sn-glycerol + sn-glycerol 3-phosphate = a 1,2-diacyl-sn-glycero-3-phospho-(1'-sn-glycero-3'-phosphate) + CMP + H(+)</text>
        <dbReference type="Rhea" id="RHEA:12593"/>
        <dbReference type="ChEBI" id="CHEBI:15378"/>
        <dbReference type="ChEBI" id="CHEBI:57597"/>
        <dbReference type="ChEBI" id="CHEBI:58332"/>
        <dbReference type="ChEBI" id="CHEBI:60110"/>
        <dbReference type="ChEBI" id="CHEBI:60377"/>
        <dbReference type="EC" id="2.7.8.5"/>
    </reaction>
</comment>
<evidence type="ECO:0000256" key="10">
    <source>
        <dbReference type="ARBA" id="ARBA00023098"/>
    </source>
</evidence>
<evidence type="ECO:0000256" key="7">
    <source>
        <dbReference type="ARBA" id="ARBA00022679"/>
    </source>
</evidence>
<feature type="compositionally biased region" description="Pro residues" evidence="17">
    <location>
        <begin position="275"/>
        <end position="284"/>
    </location>
</feature>
<feature type="region of interest" description="Disordered" evidence="17">
    <location>
        <begin position="265"/>
        <end position="284"/>
    </location>
</feature>
<dbReference type="InterPro" id="IPR048254">
    <property type="entry name" value="CDP_ALCOHOL_P_TRANSF_CS"/>
</dbReference>
<keyword evidence="9 18" id="KW-1133">Transmembrane helix</keyword>
<feature type="compositionally biased region" description="Low complexity" evidence="17">
    <location>
        <begin position="265"/>
        <end position="274"/>
    </location>
</feature>
<evidence type="ECO:0000256" key="1">
    <source>
        <dbReference type="ARBA" id="ARBA00004141"/>
    </source>
</evidence>
<dbReference type="PROSITE" id="PS00379">
    <property type="entry name" value="CDP_ALCOHOL_P_TRANSF"/>
    <property type="match status" value="1"/>
</dbReference>
<dbReference type="EC" id="2.7.8.5" evidence="4 15"/>
<evidence type="ECO:0000256" key="16">
    <source>
        <dbReference type="RuleBase" id="RU003750"/>
    </source>
</evidence>
<keyword evidence="20" id="KW-1185">Reference proteome</keyword>
<comment type="subcellular location">
    <subcellularLocation>
        <location evidence="1">Membrane</location>
        <topology evidence="1">Multi-pass membrane protein</topology>
    </subcellularLocation>
</comment>
<dbReference type="GO" id="GO:0016020">
    <property type="term" value="C:membrane"/>
    <property type="evidence" value="ECO:0007669"/>
    <property type="project" value="UniProtKB-SubCell"/>
</dbReference>
<proteinExistence type="inferred from homology"/>
<dbReference type="Proteomes" id="UP000316213">
    <property type="component" value="Unassembled WGS sequence"/>
</dbReference>
<evidence type="ECO:0000256" key="4">
    <source>
        <dbReference type="ARBA" id="ARBA00013170"/>
    </source>
</evidence>
<evidence type="ECO:0000256" key="14">
    <source>
        <dbReference type="ARBA" id="ARBA00048586"/>
    </source>
</evidence>
<evidence type="ECO:0000256" key="17">
    <source>
        <dbReference type="SAM" id="MobiDB-lite"/>
    </source>
</evidence>
<evidence type="ECO:0000256" key="12">
    <source>
        <dbReference type="ARBA" id="ARBA00023209"/>
    </source>
</evidence>
<protein>
    <recommendedName>
        <fullName evidence="5 15">CDP-diacylglycerol--glycerol-3-phosphate 3-phosphatidyltransferase</fullName>
        <ecNumber evidence="4 15">2.7.8.5</ecNumber>
    </recommendedName>
</protein>
<dbReference type="PANTHER" id="PTHR14269:SF62">
    <property type="entry name" value="CDP-DIACYLGLYCEROL--GLYCEROL-3-PHOSPHATE 3-PHOSPHATIDYLTRANSFERASE 1, CHLOROPLASTIC"/>
    <property type="match status" value="1"/>
</dbReference>
<evidence type="ECO:0000313" key="20">
    <source>
        <dbReference type="Proteomes" id="UP000316213"/>
    </source>
</evidence>
<name>A0A5C5ZYR9_9BACT</name>
<accession>A0A5C5ZYR9</accession>
<keyword evidence="12" id="KW-0594">Phospholipid biosynthesis</keyword>
<dbReference type="GO" id="GO:0046474">
    <property type="term" value="P:glycerophospholipid biosynthetic process"/>
    <property type="evidence" value="ECO:0007669"/>
    <property type="project" value="TreeGrafter"/>
</dbReference>
<keyword evidence="13" id="KW-1208">Phospholipid metabolism</keyword>
<sequence>MLVSCSNVKFGLAYRGTAVPAVFHGGDHRATMTLTDRREGNSTESGPAVSGNSLALTRSSDKLCGLIAVIGRNRFGPRMETPSIYNVPNALTTVRFGLAIAVVVLIPLGEFGAALATFLIAVSTDWMDGYWARKYGQVTKLGRIFDPFVDKIIICGTFIALVEVDASPIASWMATIVVARELLVTSLRGIIEGGGGDFSASWLGKWKMVVQCAAIVAVLLMYVLTPVPGWLPGTTTVLVWAAIGITVYSGVDYTLIAARVMQASPVSPTSSPADSPVPSPAPKD</sequence>
<evidence type="ECO:0000256" key="2">
    <source>
        <dbReference type="ARBA" id="ARBA00005042"/>
    </source>
</evidence>
<keyword evidence="7 16" id="KW-0808">Transferase</keyword>
<evidence type="ECO:0000256" key="18">
    <source>
        <dbReference type="SAM" id="Phobius"/>
    </source>
</evidence>
<evidence type="ECO:0000256" key="5">
    <source>
        <dbReference type="ARBA" id="ARBA00014944"/>
    </source>
</evidence>
<dbReference type="EMBL" id="SJPM01000012">
    <property type="protein sequence ID" value="TWT92195.1"/>
    <property type="molecule type" value="Genomic_DNA"/>
</dbReference>
<evidence type="ECO:0000313" key="19">
    <source>
        <dbReference type="EMBL" id="TWT92195.1"/>
    </source>
</evidence>
<evidence type="ECO:0000256" key="11">
    <source>
        <dbReference type="ARBA" id="ARBA00023136"/>
    </source>
</evidence>
<keyword evidence="10" id="KW-0443">Lipid metabolism</keyword>
<comment type="pathway">
    <text evidence="2">Phospholipid metabolism; phosphatidylglycerol biosynthesis; phosphatidylglycerol from CDP-diacylglycerol: step 1/2.</text>
</comment>
<organism evidence="19 20">
    <name type="scientific">Neorhodopirellula pilleata</name>
    <dbReference type="NCBI Taxonomy" id="2714738"/>
    <lineage>
        <taxon>Bacteria</taxon>
        <taxon>Pseudomonadati</taxon>
        <taxon>Planctomycetota</taxon>
        <taxon>Planctomycetia</taxon>
        <taxon>Pirellulales</taxon>
        <taxon>Pirellulaceae</taxon>
        <taxon>Neorhodopirellula</taxon>
    </lineage>
</organism>
<feature type="transmembrane region" description="Helical" evidence="18">
    <location>
        <begin position="96"/>
        <end position="123"/>
    </location>
</feature>
<dbReference type="InterPro" id="IPR043130">
    <property type="entry name" value="CDP-OH_PTrfase_TM_dom"/>
</dbReference>
<dbReference type="Pfam" id="PF01066">
    <property type="entry name" value="CDP-OH_P_transf"/>
    <property type="match status" value="1"/>
</dbReference>
<evidence type="ECO:0000256" key="9">
    <source>
        <dbReference type="ARBA" id="ARBA00022989"/>
    </source>
</evidence>
<keyword evidence="11 18" id="KW-0472">Membrane</keyword>